<proteinExistence type="predicted"/>
<dbReference type="EC" id="2.4.2.21" evidence="1"/>
<protein>
    <submittedName>
        <fullName evidence="1">Nicotinate-nucleotide--dimethylbenzimidazole phosphoribosyltransferase</fullName>
        <ecNumber evidence="1">2.4.2.21</ecNumber>
    </submittedName>
</protein>
<dbReference type="Proteomes" id="UP000004277">
    <property type="component" value="Unassembled WGS sequence"/>
</dbReference>
<evidence type="ECO:0000313" key="1">
    <source>
        <dbReference type="EMBL" id="TMS56731.1"/>
    </source>
</evidence>
<accession>A0ACD3SKK4</accession>
<sequence>MSTVAWPAAPAFDDALATRLQQAIDFKTKPPGSLGRLEALARQIGLIRNTLTPDLVRPAMLVFAADHGIADTGVSRFPAEVTMQMVYNFLRGGAAINVFARQHGIQLEVINSGVRGVLDCVDERLVNIPVAAGTRNFLEAPAMTLAQAEQAIAGGMARVRHHAALGTTVIGCGEMGIANTSSAACLMSRLCDVPIDACTGRGTGLDDAGVQHKQAILARALARAPRAREPLAVLAEFGGFEIAMMVGAYLEAAARRMVILVDGFIASAALLVAEALSPGVLRYCVFSHCSDERGHRRMLAHFGAMPLLALDLRLGEGSGAALAWPLVQSAACMLNEMATFADAGISTDHSEQGGEQSGEQGGNHQNNARSGAQP</sequence>
<organism evidence="1 2">
    <name type="scientific">Imbroritus primus</name>
    <dbReference type="NCBI Taxonomy" id="3058603"/>
    <lineage>
        <taxon>Bacteria</taxon>
        <taxon>Pseudomonadati</taxon>
        <taxon>Pseudomonadota</taxon>
        <taxon>Betaproteobacteria</taxon>
        <taxon>Burkholderiales</taxon>
        <taxon>Burkholderiaceae</taxon>
        <taxon>Imbroritus</taxon>
    </lineage>
</organism>
<gene>
    <name evidence="1" type="primary">cobT</name>
    <name evidence="1" type="ORF">MW7_016785</name>
</gene>
<name>A0ACD3SKK4_9BURK</name>
<keyword evidence="1" id="KW-0328">Glycosyltransferase</keyword>
<keyword evidence="1" id="KW-0808">Transferase</keyword>
<evidence type="ECO:0000313" key="2">
    <source>
        <dbReference type="Proteomes" id="UP000004277"/>
    </source>
</evidence>
<reference evidence="1" key="1">
    <citation type="submission" date="2019-05" db="EMBL/GenBank/DDBJ databases">
        <title>Revised genome assembly of Burkholderiaceae (previously Ralstonia) sp. PBA.</title>
        <authorList>
            <person name="Gan H.M."/>
        </authorList>
    </citation>
    <scope>NUCLEOTIDE SEQUENCE</scope>
    <source>
        <strain evidence="1">PBA</strain>
    </source>
</reference>
<dbReference type="EMBL" id="AKCV02000026">
    <property type="protein sequence ID" value="TMS56731.1"/>
    <property type="molecule type" value="Genomic_DNA"/>
</dbReference>
<comment type="caution">
    <text evidence="1">The sequence shown here is derived from an EMBL/GenBank/DDBJ whole genome shotgun (WGS) entry which is preliminary data.</text>
</comment>
<keyword evidence="2" id="KW-1185">Reference proteome</keyword>